<dbReference type="InterPro" id="IPR045161">
    <property type="entry name" value="Utp18"/>
</dbReference>
<evidence type="ECO:0000256" key="7">
    <source>
        <dbReference type="SAM" id="MobiDB-lite"/>
    </source>
</evidence>
<protein>
    <submittedName>
        <fullName evidence="8">U3 small nucleolar RNA-associated protein 18</fullName>
    </submittedName>
</protein>
<dbReference type="GO" id="GO:0006364">
    <property type="term" value="P:rRNA processing"/>
    <property type="evidence" value="ECO:0007669"/>
    <property type="project" value="UniProtKB-KW"/>
</dbReference>
<dbReference type="PANTHER" id="PTHR18359">
    <property type="entry name" value="WD-REPEAT PROTEIN-RELATED"/>
    <property type="match status" value="1"/>
</dbReference>
<accession>F1KZU9</accession>
<reference evidence="8" key="1">
    <citation type="journal article" date="2011" name="Genome Res.">
        <title>Deep small RNA sequencing from the nematode Ascaris reveals conservation, functional diversification, and novel developmental profiles.</title>
        <authorList>
            <person name="Wang J."/>
            <person name="Czech B."/>
            <person name="Crunk A."/>
            <person name="Wallace A."/>
            <person name="Mitreva M."/>
            <person name="Hannon G.J."/>
            <person name="Davis R.E."/>
        </authorList>
    </citation>
    <scope>NUCLEOTIDE SEQUENCE</scope>
</reference>
<dbReference type="PANTHER" id="PTHR18359:SF0">
    <property type="entry name" value="U3 SMALL NUCLEOLAR RNA-ASSOCIATED PROTEIN 18 HOMOLOG"/>
    <property type="match status" value="1"/>
</dbReference>
<proteinExistence type="evidence at transcript level"/>
<dbReference type="InterPro" id="IPR036322">
    <property type="entry name" value="WD40_repeat_dom_sf"/>
</dbReference>
<feature type="compositionally biased region" description="Acidic residues" evidence="7">
    <location>
        <begin position="47"/>
        <end position="61"/>
    </location>
</feature>
<sequence>MVKGSSEESGQLEGTFEMKKGRKRRRRDEHIEDSLAKKLFGSSAGLNDDEGSSNEDSPAEEVDTHDTPANESECTGRKQVWFDEDDDVTISLPQHRRDAHLLRTTDAHRGTIDAKEYEKRLREAFIRTRGSGKSAPKWATKNKESDSRSTLNAEYSDESDADEVEVALRRMTASTGTYIHKGELLPKGVLSVSKSIDITRGHRQQKLPMRALQFHPRQQVVMIGSENGTISLFEVGLAESEEHFLQDVVFKGFPITCAAFSHDGLNIIAGSRKKSYLFSYDLMEGKVSQVRPPCVMSNVNCGSFALSVDGKFVAVRKRNEVHVLSLRSMEYVGALTTPTPVTSVEFSPNSSNGLYAMTESGDVFFWDIRSPEKQKKFSDDGAVRGTVVRISRNEQFIACGSNTGIVNLYELNDAFKSDNPTPLKSFDQLTTSADFICFNGDSQMLAMSSSVKNNAIRIAHVRSGSVFSNFPPRNIRLGKTTLCDFSPNSGYFGVGDSSGFLSLFTLNHFNKY</sequence>
<organism evidence="8">
    <name type="scientific">Ascaris suum</name>
    <name type="common">Pig roundworm</name>
    <name type="synonym">Ascaris lumbricoides</name>
    <dbReference type="NCBI Taxonomy" id="6253"/>
    <lineage>
        <taxon>Eukaryota</taxon>
        <taxon>Metazoa</taxon>
        <taxon>Ecdysozoa</taxon>
        <taxon>Nematoda</taxon>
        <taxon>Chromadorea</taxon>
        <taxon>Rhabditida</taxon>
        <taxon>Spirurina</taxon>
        <taxon>Ascaridomorpha</taxon>
        <taxon>Ascaridoidea</taxon>
        <taxon>Ascarididae</taxon>
        <taxon>Ascaris</taxon>
    </lineage>
</organism>
<dbReference type="GO" id="GO:0032040">
    <property type="term" value="C:small-subunit processome"/>
    <property type="evidence" value="ECO:0007669"/>
    <property type="project" value="TreeGrafter"/>
</dbReference>
<keyword evidence="2" id="KW-0698">rRNA processing</keyword>
<dbReference type="EMBL" id="JI168737">
    <property type="protein sequence ID" value="ADY43403.1"/>
    <property type="molecule type" value="mRNA"/>
</dbReference>
<evidence type="ECO:0000256" key="5">
    <source>
        <dbReference type="ARBA" id="ARBA00023242"/>
    </source>
</evidence>
<feature type="region of interest" description="Disordered" evidence="7">
    <location>
        <begin position="128"/>
        <end position="159"/>
    </location>
</feature>
<evidence type="ECO:0000313" key="8">
    <source>
        <dbReference type="EMBL" id="ADY43403.1"/>
    </source>
</evidence>
<dbReference type="SUPFAM" id="SSF50978">
    <property type="entry name" value="WD40 repeat-like"/>
    <property type="match status" value="1"/>
</dbReference>
<evidence type="ECO:0000256" key="3">
    <source>
        <dbReference type="ARBA" id="ARBA00022574"/>
    </source>
</evidence>
<comment type="similarity">
    <text evidence="6">Belongs to the WD repeat UTP18 family.</text>
</comment>
<dbReference type="InterPro" id="IPR015943">
    <property type="entry name" value="WD40/YVTN_repeat-like_dom_sf"/>
</dbReference>
<dbReference type="AlphaFoldDB" id="F1KZU9"/>
<comment type="subcellular location">
    <subcellularLocation>
        <location evidence="1">Nucleus</location>
        <location evidence="1">Nucleolus</location>
    </subcellularLocation>
</comment>
<dbReference type="InterPro" id="IPR001680">
    <property type="entry name" value="WD40_rpt"/>
</dbReference>
<feature type="region of interest" description="Disordered" evidence="7">
    <location>
        <begin position="1"/>
        <end position="78"/>
    </location>
</feature>
<evidence type="ECO:0000256" key="2">
    <source>
        <dbReference type="ARBA" id="ARBA00022552"/>
    </source>
</evidence>
<evidence type="ECO:0000256" key="6">
    <source>
        <dbReference type="ARBA" id="ARBA00025767"/>
    </source>
</evidence>
<evidence type="ECO:0000256" key="1">
    <source>
        <dbReference type="ARBA" id="ARBA00004604"/>
    </source>
</evidence>
<keyword evidence="5" id="KW-0539">Nucleus</keyword>
<dbReference type="Gene3D" id="2.130.10.10">
    <property type="entry name" value="YVTN repeat-like/Quinoprotein amine dehydrogenase"/>
    <property type="match status" value="1"/>
</dbReference>
<dbReference type="GO" id="GO:0034388">
    <property type="term" value="C:Pwp2p-containing subcomplex of 90S preribosome"/>
    <property type="evidence" value="ECO:0007669"/>
    <property type="project" value="TreeGrafter"/>
</dbReference>
<keyword evidence="3" id="KW-0853">WD repeat</keyword>
<keyword evidence="4" id="KW-0677">Repeat</keyword>
<name>F1KZU9_ASCSU</name>
<evidence type="ECO:0000256" key="4">
    <source>
        <dbReference type="ARBA" id="ARBA00022737"/>
    </source>
</evidence>
<dbReference type="SMART" id="SM00320">
    <property type="entry name" value="WD40"/>
    <property type="match status" value="5"/>
</dbReference>